<organism evidence="1 2">
    <name type="scientific">Nephila pilipes</name>
    <name type="common">Giant wood spider</name>
    <name type="synonym">Nephila maculata</name>
    <dbReference type="NCBI Taxonomy" id="299642"/>
    <lineage>
        <taxon>Eukaryota</taxon>
        <taxon>Metazoa</taxon>
        <taxon>Ecdysozoa</taxon>
        <taxon>Arthropoda</taxon>
        <taxon>Chelicerata</taxon>
        <taxon>Arachnida</taxon>
        <taxon>Araneae</taxon>
        <taxon>Araneomorphae</taxon>
        <taxon>Entelegynae</taxon>
        <taxon>Araneoidea</taxon>
        <taxon>Nephilidae</taxon>
        <taxon>Nephila</taxon>
    </lineage>
</organism>
<dbReference type="EMBL" id="BMAW01004401">
    <property type="protein sequence ID" value="GFS88697.1"/>
    <property type="molecule type" value="Genomic_DNA"/>
</dbReference>
<protein>
    <submittedName>
        <fullName evidence="1">Uncharacterized protein</fullName>
    </submittedName>
</protein>
<name>A0A8X6N1G7_NEPPI</name>
<accession>A0A8X6N1G7</accession>
<dbReference type="Proteomes" id="UP000887013">
    <property type="component" value="Unassembled WGS sequence"/>
</dbReference>
<evidence type="ECO:0000313" key="2">
    <source>
        <dbReference type="Proteomes" id="UP000887013"/>
    </source>
</evidence>
<dbReference type="AlphaFoldDB" id="A0A8X6N1G7"/>
<comment type="caution">
    <text evidence="1">The sequence shown here is derived from an EMBL/GenBank/DDBJ whole genome shotgun (WGS) entry which is preliminary data.</text>
</comment>
<gene>
    <name evidence="1" type="ORF">NPIL_164171</name>
</gene>
<evidence type="ECO:0000313" key="1">
    <source>
        <dbReference type="EMBL" id="GFS88697.1"/>
    </source>
</evidence>
<reference evidence="1" key="1">
    <citation type="submission" date="2020-08" db="EMBL/GenBank/DDBJ databases">
        <title>Multicomponent nature underlies the extraordinary mechanical properties of spider dragline silk.</title>
        <authorList>
            <person name="Kono N."/>
            <person name="Nakamura H."/>
            <person name="Mori M."/>
            <person name="Yoshida Y."/>
            <person name="Ohtoshi R."/>
            <person name="Malay A.D."/>
            <person name="Moran D.A.P."/>
            <person name="Tomita M."/>
            <person name="Numata K."/>
            <person name="Arakawa K."/>
        </authorList>
    </citation>
    <scope>NUCLEOTIDE SEQUENCE</scope>
</reference>
<dbReference type="OrthoDB" id="409048at2759"/>
<sequence length="170" mass="19683">MRFTKICQSVEEEISSCKGKKWVEFCEKLDPRKISQHWRVIKTLNNETTLGKVHLQSNTISLSGRNAAINIETALMLAEHYETKSKLNFNANDKKLLKAYRNSMKFSRNYQINDIFTERVSMEELDFAITKMDPHKAPGSDLIFGQMVQHFGSRAKKGTFGNFQPLLDYR</sequence>
<keyword evidence="2" id="KW-1185">Reference proteome</keyword>
<proteinExistence type="predicted"/>